<accession>A0A5B7EBK3</accession>
<sequence length="137" mass="15030">MNKTDNTIFIITPFRSYVMSQIVHFVILGDRDDYDDDGDDYDDDDDNNDDGDDYDNDDNDDDDDDDNDDDDDLAYIAIGAPDGVNGGQIRKYGASQAASGKTCLLRPSSPQLASAQGGRGQSALTVNRRAEREVHNA</sequence>
<protein>
    <submittedName>
        <fullName evidence="2">Uncharacterized protein</fullName>
    </submittedName>
</protein>
<organism evidence="2 3">
    <name type="scientific">Portunus trituberculatus</name>
    <name type="common">Swimming crab</name>
    <name type="synonym">Neptunus trituberculatus</name>
    <dbReference type="NCBI Taxonomy" id="210409"/>
    <lineage>
        <taxon>Eukaryota</taxon>
        <taxon>Metazoa</taxon>
        <taxon>Ecdysozoa</taxon>
        <taxon>Arthropoda</taxon>
        <taxon>Crustacea</taxon>
        <taxon>Multicrustacea</taxon>
        <taxon>Malacostraca</taxon>
        <taxon>Eumalacostraca</taxon>
        <taxon>Eucarida</taxon>
        <taxon>Decapoda</taxon>
        <taxon>Pleocyemata</taxon>
        <taxon>Brachyura</taxon>
        <taxon>Eubrachyura</taxon>
        <taxon>Portunoidea</taxon>
        <taxon>Portunidae</taxon>
        <taxon>Portuninae</taxon>
        <taxon>Portunus</taxon>
    </lineage>
</organism>
<dbReference type="AlphaFoldDB" id="A0A5B7EBK3"/>
<feature type="region of interest" description="Disordered" evidence="1">
    <location>
        <begin position="108"/>
        <end position="137"/>
    </location>
</feature>
<feature type="region of interest" description="Disordered" evidence="1">
    <location>
        <begin position="31"/>
        <end position="87"/>
    </location>
</feature>
<evidence type="ECO:0000256" key="1">
    <source>
        <dbReference type="SAM" id="MobiDB-lite"/>
    </source>
</evidence>
<dbReference type="EMBL" id="VSRR010002235">
    <property type="protein sequence ID" value="MPC30343.1"/>
    <property type="molecule type" value="Genomic_DNA"/>
</dbReference>
<evidence type="ECO:0000313" key="2">
    <source>
        <dbReference type="EMBL" id="MPC30343.1"/>
    </source>
</evidence>
<dbReference type="Proteomes" id="UP000324222">
    <property type="component" value="Unassembled WGS sequence"/>
</dbReference>
<proteinExistence type="predicted"/>
<gene>
    <name evidence="2" type="ORF">E2C01_023605</name>
</gene>
<keyword evidence="3" id="KW-1185">Reference proteome</keyword>
<name>A0A5B7EBK3_PORTR</name>
<comment type="caution">
    <text evidence="2">The sequence shown here is derived from an EMBL/GenBank/DDBJ whole genome shotgun (WGS) entry which is preliminary data.</text>
</comment>
<reference evidence="2 3" key="1">
    <citation type="submission" date="2019-05" db="EMBL/GenBank/DDBJ databases">
        <title>Another draft genome of Portunus trituberculatus and its Hox gene families provides insights of decapod evolution.</title>
        <authorList>
            <person name="Jeong J.-H."/>
            <person name="Song I."/>
            <person name="Kim S."/>
            <person name="Choi T."/>
            <person name="Kim D."/>
            <person name="Ryu S."/>
            <person name="Kim W."/>
        </authorList>
    </citation>
    <scope>NUCLEOTIDE SEQUENCE [LARGE SCALE GENOMIC DNA]</scope>
    <source>
        <tissue evidence="2">Muscle</tissue>
    </source>
</reference>
<feature type="compositionally biased region" description="Basic and acidic residues" evidence="1">
    <location>
        <begin position="128"/>
        <end position="137"/>
    </location>
</feature>
<feature type="compositionally biased region" description="Acidic residues" evidence="1">
    <location>
        <begin position="32"/>
        <end position="73"/>
    </location>
</feature>
<evidence type="ECO:0000313" key="3">
    <source>
        <dbReference type="Proteomes" id="UP000324222"/>
    </source>
</evidence>